<evidence type="ECO:0000256" key="2">
    <source>
        <dbReference type="ARBA" id="ARBA00012418"/>
    </source>
</evidence>
<evidence type="ECO:0000256" key="1">
    <source>
        <dbReference type="ARBA" id="ARBA00006711"/>
    </source>
</evidence>
<dbReference type="Gene3D" id="3.90.940.10">
    <property type="match status" value="1"/>
</dbReference>
<dbReference type="InterPro" id="IPR006110">
    <property type="entry name" value="Pol_omega/Rpo6/RPB6"/>
</dbReference>
<evidence type="ECO:0000256" key="8">
    <source>
        <dbReference type="ARBA" id="ARBA00029924"/>
    </source>
</evidence>
<feature type="region of interest" description="Disordered" evidence="12">
    <location>
        <begin position="87"/>
        <end position="123"/>
    </location>
</feature>
<evidence type="ECO:0000256" key="4">
    <source>
        <dbReference type="ARBA" id="ARBA00022478"/>
    </source>
</evidence>
<name>A0A832A3T4_9BACT</name>
<comment type="function">
    <text evidence="11">Promotes RNA polymerase assembly. Latches the N- and C-terminal regions of the beta' subunit thereby facilitating its interaction with the beta and alpha subunits.</text>
</comment>
<dbReference type="PANTHER" id="PTHR34476:SF1">
    <property type="entry name" value="DNA-DIRECTED RNA POLYMERASE SUBUNIT OMEGA"/>
    <property type="match status" value="1"/>
</dbReference>
<evidence type="ECO:0000256" key="9">
    <source>
        <dbReference type="ARBA" id="ARBA00030998"/>
    </source>
</evidence>
<organism evidence="13">
    <name type="scientific">Desulfacinum infernum</name>
    <dbReference type="NCBI Taxonomy" id="35837"/>
    <lineage>
        <taxon>Bacteria</taxon>
        <taxon>Pseudomonadati</taxon>
        <taxon>Thermodesulfobacteriota</taxon>
        <taxon>Syntrophobacteria</taxon>
        <taxon>Syntrophobacterales</taxon>
        <taxon>Syntrophobacteraceae</taxon>
        <taxon>Desulfacinum</taxon>
    </lineage>
</organism>
<dbReference type="InterPro" id="IPR003716">
    <property type="entry name" value="DNA-dir_RNA_pol_omega"/>
</dbReference>
<comment type="catalytic activity">
    <reaction evidence="10 11">
        <text>RNA(n) + a ribonucleoside 5'-triphosphate = RNA(n+1) + diphosphate</text>
        <dbReference type="Rhea" id="RHEA:21248"/>
        <dbReference type="Rhea" id="RHEA-COMP:14527"/>
        <dbReference type="Rhea" id="RHEA-COMP:17342"/>
        <dbReference type="ChEBI" id="CHEBI:33019"/>
        <dbReference type="ChEBI" id="CHEBI:61557"/>
        <dbReference type="ChEBI" id="CHEBI:140395"/>
        <dbReference type="EC" id="2.7.7.6"/>
    </reaction>
</comment>
<evidence type="ECO:0000256" key="11">
    <source>
        <dbReference type="HAMAP-Rule" id="MF_00366"/>
    </source>
</evidence>
<comment type="caution">
    <text evidence="13">The sequence shown here is derived from an EMBL/GenBank/DDBJ whole genome shotgun (WGS) entry which is preliminary data.</text>
</comment>
<keyword evidence="7 11" id="KW-0804">Transcription</keyword>
<evidence type="ECO:0000313" key="13">
    <source>
        <dbReference type="EMBL" id="HFK98893.1"/>
    </source>
</evidence>
<accession>A0A832A3T4</accession>
<dbReference type="NCBIfam" id="TIGR00690">
    <property type="entry name" value="rpoZ"/>
    <property type="match status" value="1"/>
</dbReference>
<protein>
    <recommendedName>
        <fullName evidence="3 11">DNA-directed RNA polymerase subunit omega</fullName>
        <shortName evidence="11">RNAP omega subunit</shortName>
        <ecNumber evidence="2 11">2.7.7.6</ecNumber>
    </recommendedName>
    <alternativeName>
        <fullName evidence="9 11">RNA polymerase omega subunit</fullName>
    </alternativeName>
    <alternativeName>
        <fullName evidence="8 11">Transcriptase subunit omega</fullName>
    </alternativeName>
</protein>
<dbReference type="SUPFAM" id="SSF63562">
    <property type="entry name" value="RPB6/omega subunit-like"/>
    <property type="match status" value="1"/>
</dbReference>
<evidence type="ECO:0000256" key="3">
    <source>
        <dbReference type="ARBA" id="ARBA00013725"/>
    </source>
</evidence>
<dbReference type="EMBL" id="DSTK01000044">
    <property type="protein sequence ID" value="HFK98893.1"/>
    <property type="molecule type" value="Genomic_DNA"/>
</dbReference>
<dbReference type="GO" id="GO:0003677">
    <property type="term" value="F:DNA binding"/>
    <property type="evidence" value="ECO:0007669"/>
    <property type="project" value="UniProtKB-UniRule"/>
</dbReference>
<dbReference type="GO" id="GO:0000428">
    <property type="term" value="C:DNA-directed RNA polymerase complex"/>
    <property type="evidence" value="ECO:0007669"/>
    <property type="project" value="UniProtKB-KW"/>
</dbReference>
<dbReference type="HAMAP" id="MF_00366">
    <property type="entry name" value="RNApol_bact_RpoZ"/>
    <property type="match status" value="1"/>
</dbReference>
<dbReference type="Pfam" id="PF01192">
    <property type="entry name" value="RNA_pol_Rpb6"/>
    <property type="match status" value="1"/>
</dbReference>
<dbReference type="InterPro" id="IPR036161">
    <property type="entry name" value="RPB6/omega-like_sf"/>
</dbReference>
<dbReference type="EC" id="2.7.7.6" evidence="2 11"/>
<proteinExistence type="inferred from homology"/>
<evidence type="ECO:0000256" key="7">
    <source>
        <dbReference type="ARBA" id="ARBA00023163"/>
    </source>
</evidence>
<dbReference type="SMART" id="SM01409">
    <property type="entry name" value="RNA_pol_Rpb6"/>
    <property type="match status" value="1"/>
</dbReference>
<dbReference type="GO" id="GO:0003899">
    <property type="term" value="F:DNA-directed RNA polymerase activity"/>
    <property type="evidence" value="ECO:0007669"/>
    <property type="project" value="UniProtKB-UniRule"/>
</dbReference>
<evidence type="ECO:0000256" key="5">
    <source>
        <dbReference type="ARBA" id="ARBA00022679"/>
    </source>
</evidence>
<comment type="subunit">
    <text evidence="11">The RNAP catalytic core consists of 2 alpha, 1 beta, 1 beta' and 1 omega subunit. When a sigma factor is associated with the core the holoenzyme is formed, which can initiate transcription.</text>
</comment>
<reference evidence="13" key="1">
    <citation type="journal article" date="2020" name="mSystems">
        <title>Genome- and Community-Level Interaction Insights into Carbon Utilization and Element Cycling Functions of Hydrothermarchaeota in Hydrothermal Sediment.</title>
        <authorList>
            <person name="Zhou Z."/>
            <person name="Liu Y."/>
            <person name="Xu W."/>
            <person name="Pan J."/>
            <person name="Luo Z.H."/>
            <person name="Li M."/>
        </authorList>
    </citation>
    <scope>NUCLEOTIDE SEQUENCE [LARGE SCALE GENOMIC DNA]</scope>
    <source>
        <strain evidence="13">SpSt-456</strain>
    </source>
</reference>
<gene>
    <name evidence="11" type="primary">rpoZ</name>
    <name evidence="13" type="ORF">ENS06_16395</name>
</gene>
<sequence>MARVTVEDCLRQVENRFALVHLAVRRVLQLRKGATPLIEAPKNKEVVIALREIAAGKVTPQNILELEAREDLNGELLRRRRIASTSEEIQEVMEESAPSGSLEESMEEAVAEGQSEKDEDADV</sequence>
<keyword evidence="5 11" id="KW-0808">Transferase</keyword>
<evidence type="ECO:0000256" key="12">
    <source>
        <dbReference type="SAM" id="MobiDB-lite"/>
    </source>
</evidence>
<keyword evidence="4 11" id="KW-0240">DNA-directed RNA polymerase</keyword>
<keyword evidence="6 11" id="KW-0548">Nucleotidyltransferase</keyword>
<dbReference type="GO" id="GO:0006351">
    <property type="term" value="P:DNA-templated transcription"/>
    <property type="evidence" value="ECO:0007669"/>
    <property type="project" value="UniProtKB-UniRule"/>
</dbReference>
<evidence type="ECO:0000256" key="6">
    <source>
        <dbReference type="ARBA" id="ARBA00022695"/>
    </source>
</evidence>
<dbReference type="PANTHER" id="PTHR34476">
    <property type="entry name" value="DNA-DIRECTED RNA POLYMERASE SUBUNIT OMEGA"/>
    <property type="match status" value="1"/>
</dbReference>
<evidence type="ECO:0000256" key="10">
    <source>
        <dbReference type="ARBA" id="ARBA00048552"/>
    </source>
</evidence>
<comment type="similarity">
    <text evidence="1 11">Belongs to the RNA polymerase subunit omega family.</text>
</comment>
<dbReference type="AlphaFoldDB" id="A0A832A3T4"/>